<protein>
    <recommendedName>
        <fullName evidence="3">Gypsy retrotransposon integrase-like protein 1</fullName>
        <ecNumber evidence="2">3.1.26.4</ecNumber>
    </recommendedName>
</protein>
<dbReference type="InterPro" id="IPR041588">
    <property type="entry name" value="Integrase_H2C2"/>
</dbReference>
<evidence type="ECO:0000259" key="4">
    <source>
        <dbReference type="PROSITE" id="PS50878"/>
    </source>
</evidence>
<dbReference type="InterPro" id="IPR050951">
    <property type="entry name" value="Retrovirus_Pol_polyprotein"/>
</dbReference>
<evidence type="ECO:0000256" key="1">
    <source>
        <dbReference type="ARBA" id="ARBA00010879"/>
    </source>
</evidence>
<dbReference type="Gene3D" id="1.10.340.70">
    <property type="match status" value="1"/>
</dbReference>
<keyword evidence="6" id="KW-1185">Reference proteome</keyword>
<dbReference type="CDD" id="cd00303">
    <property type="entry name" value="retropepsin_like"/>
    <property type="match status" value="1"/>
</dbReference>
<comment type="caution">
    <text evidence="5">The sequence shown here is derived from an EMBL/GenBank/DDBJ whole genome shotgun (WGS) entry which is preliminary data.</text>
</comment>
<organism evidence="5 6">
    <name type="scientific">Hemibagrus guttatus</name>
    <dbReference type="NCBI Taxonomy" id="175788"/>
    <lineage>
        <taxon>Eukaryota</taxon>
        <taxon>Metazoa</taxon>
        <taxon>Chordata</taxon>
        <taxon>Craniata</taxon>
        <taxon>Vertebrata</taxon>
        <taxon>Euteleostomi</taxon>
        <taxon>Actinopterygii</taxon>
        <taxon>Neopterygii</taxon>
        <taxon>Teleostei</taxon>
        <taxon>Ostariophysi</taxon>
        <taxon>Siluriformes</taxon>
        <taxon>Bagridae</taxon>
        <taxon>Hemibagrus</taxon>
    </lineage>
</organism>
<dbReference type="InterPro" id="IPR043128">
    <property type="entry name" value="Rev_trsase/Diguanyl_cyclase"/>
</dbReference>
<accession>A0AAE0QS21</accession>
<dbReference type="EC" id="3.1.26.4" evidence="2"/>
<evidence type="ECO:0000313" key="6">
    <source>
        <dbReference type="Proteomes" id="UP001274896"/>
    </source>
</evidence>
<reference evidence="5" key="1">
    <citation type="submission" date="2023-06" db="EMBL/GenBank/DDBJ databases">
        <title>Male Hemibagrus guttatus genome.</title>
        <authorList>
            <person name="Bian C."/>
        </authorList>
    </citation>
    <scope>NUCLEOTIDE SEQUENCE</scope>
    <source>
        <strain evidence="5">Male_cb2023</strain>
        <tissue evidence="5">Muscle</tissue>
    </source>
</reference>
<dbReference type="Pfam" id="PF17921">
    <property type="entry name" value="Integrase_H2C2"/>
    <property type="match status" value="1"/>
</dbReference>
<feature type="domain" description="Reverse transcriptase" evidence="4">
    <location>
        <begin position="71"/>
        <end position="250"/>
    </location>
</feature>
<dbReference type="Proteomes" id="UP001274896">
    <property type="component" value="Unassembled WGS sequence"/>
</dbReference>
<dbReference type="PANTHER" id="PTHR37984:SF5">
    <property type="entry name" value="PROTEIN NYNRIN-LIKE"/>
    <property type="match status" value="1"/>
</dbReference>
<dbReference type="InterPro" id="IPR000477">
    <property type="entry name" value="RT_dom"/>
</dbReference>
<evidence type="ECO:0000313" key="5">
    <source>
        <dbReference type="EMBL" id="KAK3530869.1"/>
    </source>
</evidence>
<dbReference type="InterPro" id="IPR043502">
    <property type="entry name" value="DNA/RNA_pol_sf"/>
</dbReference>
<sequence length="487" mass="55387">MRLCYYCEGSGYLIHRCPEKPSSAQVALIDSGAAVNLIDRALVEELRISTVPCMPSLRITAIDSQPIGGGYFTHQTELLDLKAAAGFFFVGKKDGGLCPCIDYRGLNAITVCYPYPLPLVPAALKQLRGARFFTKLDLCSAYNLVRIQEEDKWKTAFHTTHGHYEYLVMPFGLTNAPVVFQSLINEVFQDIPGKWVIAYIDDILVYSISLEEHVRHIRATLYRLQQNHLYVKPEKCVFHWTTITFLGYMIPRQGVKMDLTKVRAITEWPNPTTIKELQWFLGFANFYRHFIQNYSSVAGPLTSLLQGKPRRLSWSDQAQAAFVKLKDSFTTAPILHHPDPDLPLVKLMAAGVNYEVGNRELLSIKVLFFTRFEFTVTYLPGTKNSKADLSRQFEAQGEPSQPDLIFPAAAILAPVWWSLIEEIQRAHADEPPPVNCPSTKVYVPLQFRQQVLQWVHEAPSSSHPGILRSTQLTLRRFWWPSLRTDVE</sequence>
<comment type="similarity">
    <text evidence="1">Belongs to the beta type-B retroviral polymerase family. HERV class-II K(HML-2) pol subfamily.</text>
</comment>
<dbReference type="FunFam" id="3.30.70.270:FF:000020">
    <property type="entry name" value="Transposon Tf2-6 polyprotein-like Protein"/>
    <property type="match status" value="1"/>
</dbReference>
<dbReference type="SUPFAM" id="SSF56672">
    <property type="entry name" value="DNA/RNA polymerases"/>
    <property type="match status" value="1"/>
</dbReference>
<dbReference type="EMBL" id="JAUCMX010000011">
    <property type="protein sequence ID" value="KAK3530869.1"/>
    <property type="molecule type" value="Genomic_DNA"/>
</dbReference>
<dbReference type="PROSITE" id="PS50878">
    <property type="entry name" value="RT_POL"/>
    <property type="match status" value="1"/>
</dbReference>
<evidence type="ECO:0000256" key="3">
    <source>
        <dbReference type="ARBA" id="ARBA00039658"/>
    </source>
</evidence>
<dbReference type="PANTHER" id="PTHR37984">
    <property type="entry name" value="PROTEIN CBG26694"/>
    <property type="match status" value="1"/>
</dbReference>
<gene>
    <name evidence="5" type="ORF">QTP70_003633</name>
</gene>
<proteinExistence type="inferred from homology"/>
<dbReference type="CDD" id="cd01647">
    <property type="entry name" value="RT_LTR"/>
    <property type="match status" value="1"/>
</dbReference>
<name>A0AAE0QS21_9TELE</name>
<dbReference type="Pfam" id="PF00078">
    <property type="entry name" value="RVT_1"/>
    <property type="match status" value="1"/>
</dbReference>
<evidence type="ECO:0000256" key="2">
    <source>
        <dbReference type="ARBA" id="ARBA00012180"/>
    </source>
</evidence>
<dbReference type="Gene3D" id="3.30.70.270">
    <property type="match status" value="2"/>
</dbReference>
<dbReference type="Gene3D" id="3.10.10.10">
    <property type="entry name" value="HIV Type 1 Reverse Transcriptase, subunit A, domain 1"/>
    <property type="match status" value="1"/>
</dbReference>
<dbReference type="AlphaFoldDB" id="A0AAE0QS21"/>
<dbReference type="GO" id="GO:0004523">
    <property type="term" value="F:RNA-DNA hybrid ribonuclease activity"/>
    <property type="evidence" value="ECO:0007669"/>
    <property type="project" value="UniProtKB-EC"/>
</dbReference>